<evidence type="ECO:0000256" key="1">
    <source>
        <dbReference type="SAM" id="MobiDB-lite"/>
    </source>
</evidence>
<protein>
    <submittedName>
        <fullName evidence="2">Uncharacterized protein</fullName>
    </submittedName>
</protein>
<feature type="compositionally biased region" description="Basic and acidic residues" evidence="1">
    <location>
        <begin position="1"/>
        <end position="15"/>
    </location>
</feature>
<sequence>MNNEEKHVRMDGNHDNDDEIFVDSNDFNVSEDSPRKVDSNDNFSVVDDNDVELSMDEPYSQNVANDNDVECGWIVSANTSSIRCGTLVRTDRWLTGDKV</sequence>
<dbReference type="Gramene" id="OE9A020812T1">
    <property type="protein sequence ID" value="OE9A020812C1"/>
    <property type="gene ID" value="OE9A020812"/>
</dbReference>
<reference evidence="2 3" key="1">
    <citation type="submission" date="2019-12" db="EMBL/GenBank/DDBJ databases">
        <authorList>
            <person name="Alioto T."/>
            <person name="Alioto T."/>
            <person name="Gomez Garrido J."/>
        </authorList>
    </citation>
    <scope>NUCLEOTIDE SEQUENCE [LARGE SCALE GENOMIC DNA]</scope>
</reference>
<comment type="caution">
    <text evidence="2">The sequence shown here is derived from an EMBL/GenBank/DDBJ whole genome shotgun (WGS) entry which is preliminary data.</text>
</comment>
<dbReference type="EMBL" id="CACTIH010003647">
    <property type="protein sequence ID" value="CAA2980456.1"/>
    <property type="molecule type" value="Genomic_DNA"/>
</dbReference>
<proteinExistence type="predicted"/>
<gene>
    <name evidence="2" type="ORF">OLEA9_A020812</name>
</gene>
<dbReference type="AlphaFoldDB" id="A0A8S0RLG8"/>
<evidence type="ECO:0000313" key="2">
    <source>
        <dbReference type="EMBL" id="CAA2980456.1"/>
    </source>
</evidence>
<keyword evidence="3" id="KW-1185">Reference proteome</keyword>
<feature type="region of interest" description="Disordered" evidence="1">
    <location>
        <begin position="1"/>
        <end position="20"/>
    </location>
</feature>
<accession>A0A8S0RLG8</accession>
<name>A0A8S0RLG8_OLEEU</name>
<evidence type="ECO:0000313" key="3">
    <source>
        <dbReference type="Proteomes" id="UP000594638"/>
    </source>
</evidence>
<organism evidence="2 3">
    <name type="scientific">Olea europaea subsp. europaea</name>
    <dbReference type="NCBI Taxonomy" id="158383"/>
    <lineage>
        <taxon>Eukaryota</taxon>
        <taxon>Viridiplantae</taxon>
        <taxon>Streptophyta</taxon>
        <taxon>Embryophyta</taxon>
        <taxon>Tracheophyta</taxon>
        <taxon>Spermatophyta</taxon>
        <taxon>Magnoliopsida</taxon>
        <taxon>eudicotyledons</taxon>
        <taxon>Gunneridae</taxon>
        <taxon>Pentapetalae</taxon>
        <taxon>asterids</taxon>
        <taxon>lamiids</taxon>
        <taxon>Lamiales</taxon>
        <taxon>Oleaceae</taxon>
        <taxon>Oleeae</taxon>
        <taxon>Olea</taxon>
    </lineage>
</organism>
<dbReference type="Proteomes" id="UP000594638">
    <property type="component" value="Unassembled WGS sequence"/>
</dbReference>